<evidence type="ECO:0000313" key="6">
    <source>
        <dbReference type="EMBL" id="KAK7108380.1"/>
    </source>
</evidence>
<evidence type="ECO:0000256" key="1">
    <source>
        <dbReference type="ARBA" id="ARBA00004123"/>
    </source>
</evidence>
<dbReference type="InterPro" id="IPR030312">
    <property type="entry name" value="IRAK1BP1"/>
</dbReference>
<keyword evidence="5" id="KW-0539">Nucleus</keyword>
<dbReference type="Proteomes" id="UP001374579">
    <property type="component" value="Unassembled WGS sequence"/>
</dbReference>
<dbReference type="PANTHER" id="PTHR18842:SF2">
    <property type="entry name" value="INTERLEUKIN-1 RECEPTOR-ASSOCIATED KINASE 1-BINDING PROTEIN 1"/>
    <property type="match status" value="1"/>
</dbReference>
<sequence length="250" mass="28142">MNPLLNPAQVYAGLRGGSNPNVRKAEMGDATQDGIFITSRDRQIQVTGVGEVSVPPDRFSLTIRISSKKDNVQDAKNSVTRRLDYVKQTLTNHNVQESDQQQYKHMHRVESMVHLDVEMRVQFSDLQRCQSVANLLVEKLDSSVSVSLPECFHSKNSLEVARRKSSLLAIHNAKEKAKEMARFVHLIVGRPMNISETETKEWETGQSEEATDPDQFLAIQNKLESATVNIRSQVTMCFELKSKGKMKVAS</sequence>
<evidence type="ECO:0000313" key="7">
    <source>
        <dbReference type="Proteomes" id="UP001374579"/>
    </source>
</evidence>
<comment type="subcellular location">
    <subcellularLocation>
        <location evidence="2">Cytoplasm</location>
    </subcellularLocation>
    <subcellularLocation>
        <location evidence="1">Nucleus</location>
    </subcellularLocation>
</comment>
<evidence type="ECO:0000256" key="5">
    <source>
        <dbReference type="ARBA" id="ARBA00023242"/>
    </source>
</evidence>
<dbReference type="InterPro" id="IPR007497">
    <property type="entry name" value="SIMPL/DUF541"/>
</dbReference>
<keyword evidence="7" id="KW-1185">Reference proteome</keyword>
<name>A0AAN9GIU3_9CAEN</name>
<dbReference type="GO" id="GO:0005634">
    <property type="term" value="C:nucleus"/>
    <property type="evidence" value="ECO:0007669"/>
    <property type="project" value="UniProtKB-SubCell"/>
</dbReference>
<protein>
    <recommendedName>
        <fullName evidence="8">Interleukin-1 receptor-associated kinase 1-binding protein 1</fullName>
    </recommendedName>
</protein>
<dbReference type="Pfam" id="PF04402">
    <property type="entry name" value="SIMPL"/>
    <property type="match status" value="1"/>
</dbReference>
<dbReference type="GO" id="GO:0005737">
    <property type="term" value="C:cytoplasm"/>
    <property type="evidence" value="ECO:0007669"/>
    <property type="project" value="UniProtKB-SubCell"/>
</dbReference>
<reference evidence="6 7" key="1">
    <citation type="submission" date="2024-02" db="EMBL/GenBank/DDBJ databases">
        <title>Chromosome-scale genome assembly of the rough periwinkle Littorina saxatilis.</title>
        <authorList>
            <person name="De Jode A."/>
            <person name="Faria R."/>
            <person name="Formenti G."/>
            <person name="Sims Y."/>
            <person name="Smith T.P."/>
            <person name="Tracey A."/>
            <person name="Wood J.M.D."/>
            <person name="Zagrodzka Z.B."/>
            <person name="Johannesson K."/>
            <person name="Butlin R.K."/>
            <person name="Leder E.H."/>
        </authorList>
    </citation>
    <scope>NUCLEOTIDE SEQUENCE [LARGE SCALE GENOMIC DNA]</scope>
    <source>
        <strain evidence="6">Snail1</strain>
        <tissue evidence="6">Muscle</tissue>
    </source>
</reference>
<accession>A0AAN9GIU3</accession>
<dbReference type="GO" id="GO:0006955">
    <property type="term" value="P:immune response"/>
    <property type="evidence" value="ECO:0007669"/>
    <property type="project" value="InterPro"/>
</dbReference>
<organism evidence="6 7">
    <name type="scientific">Littorina saxatilis</name>
    <dbReference type="NCBI Taxonomy" id="31220"/>
    <lineage>
        <taxon>Eukaryota</taxon>
        <taxon>Metazoa</taxon>
        <taxon>Spiralia</taxon>
        <taxon>Lophotrochozoa</taxon>
        <taxon>Mollusca</taxon>
        <taxon>Gastropoda</taxon>
        <taxon>Caenogastropoda</taxon>
        <taxon>Littorinimorpha</taxon>
        <taxon>Littorinoidea</taxon>
        <taxon>Littorinidae</taxon>
        <taxon>Littorina</taxon>
    </lineage>
</organism>
<proteinExistence type="inferred from homology"/>
<gene>
    <name evidence="6" type="ORF">V1264_016126</name>
</gene>
<dbReference type="EMBL" id="JBAMIC010000004">
    <property type="protein sequence ID" value="KAK7108380.1"/>
    <property type="molecule type" value="Genomic_DNA"/>
</dbReference>
<dbReference type="Gene3D" id="3.30.110.170">
    <property type="entry name" value="Protein of unknown function (DUF541), domain 1"/>
    <property type="match status" value="1"/>
</dbReference>
<evidence type="ECO:0000256" key="2">
    <source>
        <dbReference type="ARBA" id="ARBA00004496"/>
    </source>
</evidence>
<dbReference type="GO" id="GO:0043123">
    <property type="term" value="P:positive regulation of canonical NF-kappaB signal transduction"/>
    <property type="evidence" value="ECO:0007669"/>
    <property type="project" value="InterPro"/>
</dbReference>
<evidence type="ECO:0000256" key="3">
    <source>
        <dbReference type="ARBA" id="ARBA00005509"/>
    </source>
</evidence>
<comment type="caution">
    <text evidence="6">The sequence shown here is derived from an EMBL/GenBank/DDBJ whole genome shotgun (WGS) entry which is preliminary data.</text>
</comment>
<dbReference type="AlphaFoldDB" id="A0AAN9GIU3"/>
<comment type="similarity">
    <text evidence="3">Belongs to the IRAK1BP1 family.</text>
</comment>
<evidence type="ECO:0008006" key="8">
    <source>
        <dbReference type="Google" id="ProtNLM"/>
    </source>
</evidence>
<dbReference type="Gene3D" id="3.30.70.2970">
    <property type="entry name" value="Protein of unknown function (DUF541), domain 2"/>
    <property type="match status" value="1"/>
</dbReference>
<evidence type="ECO:0000256" key="4">
    <source>
        <dbReference type="ARBA" id="ARBA00022490"/>
    </source>
</evidence>
<dbReference type="PANTHER" id="PTHR18842">
    <property type="entry name" value="INTERLEUKIN-1 RECEPTOR-ASSOCIATED KINASE 1-BINDING PROTEIN 1"/>
    <property type="match status" value="1"/>
</dbReference>
<keyword evidence="4" id="KW-0963">Cytoplasm</keyword>